<keyword evidence="4" id="KW-0812">Transmembrane</keyword>
<evidence type="ECO:0000256" key="1">
    <source>
        <dbReference type="ARBA" id="ARBA00004571"/>
    </source>
</evidence>
<dbReference type="SUPFAM" id="SSF56935">
    <property type="entry name" value="Porins"/>
    <property type="match status" value="1"/>
</dbReference>
<comment type="subcellular location">
    <subcellularLocation>
        <location evidence="1">Cell outer membrane</location>
        <topology evidence="1">Multi-pass membrane protein</topology>
    </subcellularLocation>
</comment>
<dbReference type="Gene3D" id="2.40.160.60">
    <property type="entry name" value="Outer membrane protein transport protein (OMPP1/FadL/TodX)"/>
    <property type="match status" value="1"/>
</dbReference>
<evidence type="ECO:0000313" key="10">
    <source>
        <dbReference type="Proteomes" id="UP001153642"/>
    </source>
</evidence>
<accession>A0ABT6FT89</accession>
<gene>
    <name evidence="9" type="ORF">OSR52_11380</name>
</gene>
<sequence length="414" mass="45910">MKKLTLLAMVLLISAISYAGGYRIALQGQKQLAMGHTGVAVINSSELVFFNPAGLTYLDKKFTVSLGANAVFANISFQNEQYGWHTEDNNSVSTPFNVYAAYKINDWASVGLGVYTPYGSSVEYPTDWEGSHLINDISLSAIFFQPTLSIKLHDKLSIGGGPIFATGSVNFNRNIDRSTTDVNGNRSNVTIDDSGITAWGYNIGMMFRPTEKFTLGVDYRSKIDMNAEDGDADFQNLPSAVAGQYQSVAFDASLPLPAELSVGASYTINEKWLVAFDYNRVYWNAYEALDVIFSNGTESLNPRNYKNSSVYRLGVQYKATPRFILRGGYYFDESPVRSGYFAPETPRNDSNNFTGGFTFKISDRFALDASFLYVHFDEVDESYNYYQENGQNVPFGGTYKNNAFVPGLGITYGF</sequence>
<comment type="caution">
    <text evidence="9">The sequence shown here is derived from an EMBL/GenBank/DDBJ whole genome shotgun (WGS) entry which is preliminary data.</text>
</comment>
<evidence type="ECO:0000256" key="7">
    <source>
        <dbReference type="ARBA" id="ARBA00023237"/>
    </source>
</evidence>
<keyword evidence="7" id="KW-0998">Cell outer membrane</keyword>
<proteinExistence type="inferred from homology"/>
<evidence type="ECO:0000256" key="4">
    <source>
        <dbReference type="ARBA" id="ARBA00022692"/>
    </source>
</evidence>
<keyword evidence="6" id="KW-0472">Membrane</keyword>
<evidence type="ECO:0000256" key="6">
    <source>
        <dbReference type="ARBA" id="ARBA00023136"/>
    </source>
</evidence>
<keyword evidence="10" id="KW-1185">Reference proteome</keyword>
<organism evidence="9 10">
    <name type="scientific">Galbibacter pacificus</name>
    <dbReference type="NCBI Taxonomy" id="2996052"/>
    <lineage>
        <taxon>Bacteria</taxon>
        <taxon>Pseudomonadati</taxon>
        <taxon>Bacteroidota</taxon>
        <taxon>Flavobacteriia</taxon>
        <taxon>Flavobacteriales</taxon>
        <taxon>Flavobacteriaceae</taxon>
        <taxon>Galbibacter</taxon>
    </lineage>
</organism>
<dbReference type="RefSeq" id="WP_277899630.1">
    <property type="nucleotide sequence ID" value="NZ_JAPMUA010000003.1"/>
</dbReference>
<dbReference type="PANTHER" id="PTHR35093:SF8">
    <property type="entry name" value="OUTER MEMBRANE PROTEIN NMB0088-RELATED"/>
    <property type="match status" value="1"/>
</dbReference>
<protein>
    <submittedName>
        <fullName evidence="9">OmpP1/FadL family transporter</fullName>
    </submittedName>
</protein>
<feature type="signal peptide" evidence="8">
    <location>
        <begin position="1"/>
        <end position="19"/>
    </location>
</feature>
<dbReference type="Proteomes" id="UP001153642">
    <property type="component" value="Unassembled WGS sequence"/>
</dbReference>
<keyword evidence="3" id="KW-1134">Transmembrane beta strand</keyword>
<keyword evidence="5 8" id="KW-0732">Signal</keyword>
<evidence type="ECO:0000313" key="9">
    <source>
        <dbReference type="EMBL" id="MDG3586471.1"/>
    </source>
</evidence>
<evidence type="ECO:0000256" key="5">
    <source>
        <dbReference type="ARBA" id="ARBA00022729"/>
    </source>
</evidence>
<reference evidence="9" key="1">
    <citation type="submission" date="2022-11" db="EMBL/GenBank/DDBJ databases">
        <title>High-quality draft genome sequence of Galbibacter sp. strain CMA-7.</title>
        <authorList>
            <person name="Wei L."/>
            <person name="Dong C."/>
            <person name="Shao Z."/>
        </authorList>
    </citation>
    <scope>NUCLEOTIDE SEQUENCE</scope>
    <source>
        <strain evidence="9">CMA-7</strain>
    </source>
</reference>
<name>A0ABT6FT89_9FLAO</name>
<dbReference type="Pfam" id="PF03349">
    <property type="entry name" value="Toluene_X"/>
    <property type="match status" value="1"/>
</dbReference>
<feature type="chain" id="PRO_5045958300" evidence="8">
    <location>
        <begin position="20"/>
        <end position="414"/>
    </location>
</feature>
<evidence type="ECO:0000256" key="8">
    <source>
        <dbReference type="SAM" id="SignalP"/>
    </source>
</evidence>
<dbReference type="PANTHER" id="PTHR35093">
    <property type="entry name" value="OUTER MEMBRANE PROTEIN NMB0088-RELATED"/>
    <property type="match status" value="1"/>
</dbReference>
<comment type="similarity">
    <text evidence="2">Belongs to the OmpP1/FadL family.</text>
</comment>
<evidence type="ECO:0000256" key="2">
    <source>
        <dbReference type="ARBA" id="ARBA00008163"/>
    </source>
</evidence>
<dbReference type="InterPro" id="IPR005017">
    <property type="entry name" value="OMPP1/FadL/TodX"/>
</dbReference>
<evidence type="ECO:0000256" key="3">
    <source>
        <dbReference type="ARBA" id="ARBA00022452"/>
    </source>
</evidence>
<dbReference type="EMBL" id="JAPMUA010000003">
    <property type="protein sequence ID" value="MDG3586471.1"/>
    <property type="molecule type" value="Genomic_DNA"/>
</dbReference>